<dbReference type="OMA" id="RQVVMPS"/>
<evidence type="ECO:0000256" key="6">
    <source>
        <dbReference type="ARBA" id="ARBA00022691"/>
    </source>
</evidence>
<organism evidence="9">
    <name type="scientific">Guillardia theta (strain CCMP2712)</name>
    <name type="common">Cryptophyte</name>
    <dbReference type="NCBI Taxonomy" id="905079"/>
    <lineage>
        <taxon>Eukaryota</taxon>
        <taxon>Cryptophyceae</taxon>
        <taxon>Pyrenomonadales</taxon>
        <taxon>Geminigeraceae</taxon>
        <taxon>Guillardia</taxon>
    </lineage>
</organism>
<evidence type="ECO:0000313" key="11">
    <source>
        <dbReference type="Proteomes" id="UP000011087"/>
    </source>
</evidence>
<feature type="compositionally biased region" description="Basic and acidic residues" evidence="8">
    <location>
        <begin position="72"/>
        <end position="82"/>
    </location>
</feature>
<dbReference type="PANTHER" id="PTHR13600:SF21">
    <property type="entry name" value="LEUCINE CARBOXYL METHYLTRANSFERASE 1"/>
    <property type="match status" value="1"/>
</dbReference>
<protein>
    <recommendedName>
        <fullName evidence="3">[phosphatase 2A protein]-leucine-carboxy methyltransferase</fullName>
        <ecNumber evidence="3">2.1.1.233</ecNumber>
    </recommendedName>
    <alternativeName>
        <fullName evidence="7">[Phosphatase 2A protein]-leucine-carboxy methyltransferase 1</fullName>
    </alternativeName>
</protein>
<dbReference type="GO" id="GO:0032259">
    <property type="term" value="P:methylation"/>
    <property type="evidence" value="ECO:0007669"/>
    <property type="project" value="UniProtKB-KW"/>
</dbReference>
<dbReference type="KEGG" id="gtt:GUITHDRAFT_81242"/>
<keyword evidence="4" id="KW-0489">Methyltransferase</keyword>
<feature type="region of interest" description="Disordered" evidence="8">
    <location>
        <begin position="43"/>
        <end position="89"/>
    </location>
</feature>
<dbReference type="PANTHER" id="PTHR13600">
    <property type="entry name" value="LEUCINE CARBOXYL METHYLTRANSFERASE"/>
    <property type="match status" value="1"/>
</dbReference>
<evidence type="ECO:0000256" key="1">
    <source>
        <dbReference type="ARBA" id="ARBA00000724"/>
    </source>
</evidence>
<name>L1IBI4_GUITC</name>
<dbReference type="PaxDb" id="55529-EKX33621"/>
<dbReference type="GO" id="GO:0005829">
    <property type="term" value="C:cytosol"/>
    <property type="evidence" value="ECO:0007669"/>
    <property type="project" value="TreeGrafter"/>
</dbReference>
<sequence>MAQIQSPSHPPARPLKLRGGAWLFEPKVATINKGYQSVIRWSKGGRKSGKGAEEEEGEESVPRCSDASQDPQRVRGIERTNDDSTMSKASACREGYLEDAFLRRGLYQTRLCRRTALINRGYFVRMELVRGLISSFIDRTAELQLGSQVVVLGAGYDTSYLHFKERQRLDHVRWMEIDLPAVLRRKSDMLRQDPLACAHPELIRLDLGGEGTSLETSDLILVGGDLRELRELDEAVERTRFCSSHAPTLVLAECVLQYLEEEEVRRLLLWVRQRFPNAVLVSYDQTGPCDLFGQVMTSSLKRKEQALKAISSSP</sequence>
<dbReference type="InterPro" id="IPR029063">
    <property type="entry name" value="SAM-dependent_MTases_sf"/>
</dbReference>
<proteinExistence type="inferred from homology"/>
<dbReference type="GO" id="GO:0018423">
    <property type="term" value="F:protein C-terminal leucine carboxyl O-methyltransferase activity"/>
    <property type="evidence" value="ECO:0007669"/>
    <property type="project" value="UniProtKB-EC"/>
</dbReference>
<dbReference type="eggNOG" id="KOG2918">
    <property type="taxonomic scope" value="Eukaryota"/>
</dbReference>
<dbReference type="Proteomes" id="UP000011087">
    <property type="component" value="Unassembled WGS sequence"/>
</dbReference>
<dbReference type="EC" id="2.1.1.233" evidence="3"/>
<feature type="non-terminal residue" evidence="9">
    <location>
        <position position="1"/>
    </location>
</feature>
<dbReference type="STRING" id="905079.L1IBI4"/>
<dbReference type="AlphaFoldDB" id="L1IBI4"/>
<keyword evidence="11" id="KW-1185">Reference proteome</keyword>
<keyword evidence="6" id="KW-0949">S-adenosyl-L-methionine</keyword>
<evidence type="ECO:0000256" key="3">
    <source>
        <dbReference type="ARBA" id="ARBA00012834"/>
    </source>
</evidence>
<dbReference type="GeneID" id="17290351"/>
<gene>
    <name evidence="9" type="ORF">GUITHDRAFT_81242</name>
</gene>
<evidence type="ECO:0000313" key="9">
    <source>
        <dbReference type="EMBL" id="EKX33621.1"/>
    </source>
</evidence>
<comment type="similarity">
    <text evidence="2">Belongs to the methyltransferase superfamily. LCMT family.</text>
</comment>
<dbReference type="EMBL" id="JH993135">
    <property type="protein sequence ID" value="EKX33621.1"/>
    <property type="molecule type" value="Genomic_DNA"/>
</dbReference>
<accession>L1IBI4</accession>
<evidence type="ECO:0000256" key="2">
    <source>
        <dbReference type="ARBA" id="ARBA00010703"/>
    </source>
</evidence>
<reference evidence="11" key="2">
    <citation type="submission" date="2012-11" db="EMBL/GenBank/DDBJ databases">
        <authorList>
            <person name="Kuo A."/>
            <person name="Curtis B.A."/>
            <person name="Tanifuji G."/>
            <person name="Burki F."/>
            <person name="Gruber A."/>
            <person name="Irimia M."/>
            <person name="Maruyama S."/>
            <person name="Arias M.C."/>
            <person name="Ball S.G."/>
            <person name="Gile G.H."/>
            <person name="Hirakawa Y."/>
            <person name="Hopkins J.F."/>
            <person name="Rensing S.A."/>
            <person name="Schmutz J."/>
            <person name="Symeonidi A."/>
            <person name="Elias M."/>
            <person name="Eveleigh R.J."/>
            <person name="Herman E.K."/>
            <person name="Klute M.J."/>
            <person name="Nakayama T."/>
            <person name="Obornik M."/>
            <person name="Reyes-Prieto A."/>
            <person name="Armbrust E.V."/>
            <person name="Aves S.J."/>
            <person name="Beiko R.G."/>
            <person name="Coutinho P."/>
            <person name="Dacks J.B."/>
            <person name="Durnford D.G."/>
            <person name="Fast N.M."/>
            <person name="Green B.R."/>
            <person name="Grisdale C."/>
            <person name="Hempe F."/>
            <person name="Henrissat B."/>
            <person name="Hoppner M.P."/>
            <person name="Ishida K.-I."/>
            <person name="Kim E."/>
            <person name="Koreny L."/>
            <person name="Kroth P.G."/>
            <person name="Liu Y."/>
            <person name="Malik S.-B."/>
            <person name="Maier U.G."/>
            <person name="McRose D."/>
            <person name="Mock T."/>
            <person name="Neilson J.A."/>
            <person name="Onodera N.T."/>
            <person name="Poole A.M."/>
            <person name="Pritham E.J."/>
            <person name="Richards T.A."/>
            <person name="Rocap G."/>
            <person name="Roy S.W."/>
            <person name="Sarai C."/>
            <person name="Schaack S."/>
            <person name="Shirato S."/>
            <person name="Slamovits C.H."/>
            <person name="Spencer D.F."/>
            <person name="Suzuki S."/>
            <person name="Worden A.Z."/>
            <person name="Zauner S."/>
            <person name="Barry K."/>
            <person name="Bell C."/>
            <person name="Bharti A.K."/>
            <person name="Crow J.A."/>
            <person name="Grimwood J."/>
            <person name="Kramer R."/>
            <person name="Lindquist E."/>
            <person name="Lucas S."/>
            <person name="Salamov A."/>
            <person name="McFadden G.I."/>
            <person name="Lane C.E."/>
            <person name="Keeling P.J."/>
            <person name="Gray M.W."/>
            <person name="Grigoriev I.V."/>
            <person name="Archibald J.M."/>
        </authorList>
    </citation>
    <scope>NUCLEOTIDE SEQUENCE</scope>
    <source>
        <strain evidence="11">CCMP2712</strain>
    </source>
</reference>
<evidence type="ECO:0000313" key="10">
    <source>
        <dbReference type="EnsemblProtists" id="EKX33621"/>
    </source>
</evidence>
<evidence type="ECO:0000256" key="8">
    <source>
        <dbReference type="SAM" id="MobiDB-lite"/>
    </source>
</evidence>
<dbReference type="EnsemblProtists" id="EKX33621">
    <property type="protein sequence ID" value="EKX33621"/>
    <property type="gene ID" value="GUITHDRAFT_81242"/>
</dbReference>
<dbReference type="RefSeq" id="XP_005820601.1">
    <property type="nucleotide sequence ID" value="XM_005820544.1"/>
</dbReference>
<dbReference type="HOGENOM" id="CLU_887377_0_0_1"/>
<evidence type="ECO:0000256" key="5">
    <source>
        <dbReference type="ARBA" id="ARBA00022679"/>
    </source>
</evidence>
<dbReference type="Pfam" id="PF04072">
    <property type="entry name" value="LCM"/>
    <property type="match status" value="1"/>
</dbReference>
<dbReference type="Gene3D" id="3.40.50.150">
    <property type="entry name" value="Vaccinia Virus protein VP39"/>
    <property type="match status" value="1"/>
</dbReference>
<evidence type="ECO:0000256" key="7">
    <source>
        <dbReference type="ARBA" id="ARBA00032526"/>
    </source>
</evidence>
<dbReference type="InterPro" id="IPR016651">
    <property type="entry name" value="LCMT1"/>
</dbReference>
<keyword evidence="5" id="KW-0808">Transferase</keyword>
<reference evidence="10" key="3">
    <citation type="submission" date="2015-06" db="UniProtKB">
        <authorList>
            <consortium name="EnsemblProtists"/>
        </authorList>
    </citation>
    <scope>IDENTIFICATION</scope>
</reference>
<dbReference type="OrthoDB" id="203237at2759"/>
<comment type="catalytic activity">
    <reaction evidence="1">
        <text>[phosphatase 2A protein]-C-terminal L-leucine + S-adenosyl-L-methionine = [phosphatase 2A protein]-C-terminal L-leucine methyl ester + S-adenosyl-L-homocysteine</text>
        <dbReference type="Rhea" id="RHEA:48544"/>
        <dbReference type="Rhea" id="RHEA-COMP:12134"/>
        <dbReference type="Rhea" id="RHEA-COMP:12135"/>
        <dbReference type="ChEBI" id="CHEBI:57856"/>
        <dbReference type="ChEBI" id="CHEBI:59789"/>
        <dbReference type="ChEBI" id="CHEBI:90516"/>
        <dbReference type="ChEBI" id="CHEBI:90517"/>
        <dbReference type="EC" id="2.1.1.233"/>
    </reaction>
</comment>
<dbReference type="SUPFAM" id="SSF53335">
    <property type="entry name" value="S-adenosyl-L-methionine-dependent methyltransferases"/>
    <property type="match status" value="1"/>
</dbReference>
<dbReference type="InterPro" id="IPR007213">
    <property type="entry name" value="Ppm1/Ppm2/Tcmp"/>
</dbReference>
<evidence type="ECO:0000256" key="4">
    <source>
        <dbReference type="ARBA" id="ARBA00022603"/>
    </source>
</evidence>
<reference evidence="9 11" key="1">
    <citation type="journal article" date="2012" name="Nature">
        <title>Algal genomes reveal evolutionary mosaicism and the fate of nucleomorphs.</title>
        <authorList>
            <consortium name="DOE Joint Genome Institute"/>
            <person name="Curtis B.A."/>
            <person name="Tanifuji G."/>
            <person name="Burki F."/>
            <person name="Gruber A."/>
            <person name="Irimia M."/>
            <person name="Maruyama S."/>
            <person name="Arias M.C."/>
            <person name="Ball S.G."/>
            <person name="Gile G.H."/>
            <person name="Hirakawa Y."/>
            <person name="Hopkins J.F."/>
            <person name="Kuo A."/>
            <person name="Rensing S.A."/>
            <person name="Schmutz J."/>
            <person name="Symeonidi A."/>
            <person name="Elias M."/>
            <person name="Eveleigh R.J."/>
            <person name="Herman E.K."/>
            <person name="Klute M.J."/>
            <person name="Nakayama T."/>
            <person name="Obornik M."/>
            <person name="Reyes-Prieto A."/>
            <person name="Armbrust E.V."/>
            <person name="Aves S.J."/>
            <person name="Beiko R.G."/>
            <person name="Coutinho P."/>
            <person name="Dacks J.B."/>
            <person name="Durnford D.G."/>
            <person name="Fast N.M."/>
            <person name="Green B.R."/>
            <person name="Grisdale C.J."/>
            <person name="Hempel F."/>
            <person name="Henrissat B."/>
            <person name="Hoppner M.P."/>
            <person name="Ishida K."/>
            <person name="Kim E."/>
            <person name="Koreny L."/>
            <person name="Kroth P.G."/>
            <person name="Liu Y."/>
            <person name="Malik S.B."/>
            <person name="Maier U.G."/>
            <person name="McRose D."/>
            <person name="Mock T."/>
            <person name="Neilson J.A."/>
            <person name="Onodera N.T."/>
            <person name="Poole A.M."/>
            <person name="Pritham E.J."/>
            <person name="Richards T.A."/>
            <person name="Rocap G."/>
            <person name="Roy S.W."/>
            <person name="Sarai C."/>
            <person name="Schaack S."/>
            <person name="Shirato S."/>
            <person name="Slamovits C.H."/>
            <person name="Spencer D.F."/>
            <person name="Suzuki S."/>
            <person name="Worden A.Z."/>
            <person name="Zauner S."/>
            <person name="Barry K."/>
            <person name="Bell C."/>
            <person name="Bharti A.K."/>
            <person name="Crow J.A."/>
            <person name="Grimwood J."/>
            <person name="Kramer R."/>
            <person name="Lindquist E."/>
            <person name="Lucas S."/>
            <person name="Salamov A."/>
            <person name="McFadden G.I."/>
            <person name="Lane C.E."/>
            <person name="Keeling P.J."/>
            <person name="Gray M.W."/>
            <person name="Grigoriev I.V."/>
            <person name="Archibald J.M."/>
        </authorList>
    </citation>
    <scope>NUCLEOTIDE SEQUENCE</scope>
    <source>
        <strain evidence="9 11">CCMP2712</strain>
    </source>
</reference>